<keyword evidence="12" id="KW-0012">Acyltransferase</keyword>
<evidence type="ECO:0000256" key="17">
    <source>
        <dbReference type="ARBA" id="ARBA00048506"/>
    </source>
</evidence>
<dbReference type="AlphaFoldDB" id="A0A1G5YMW8"/>
<dbReference type="GO" id="GO:0006633">
    <property type="term" value="P:fatty acid biosynthetic process"/>
    <property type="evidence" value="ECO:0007669"/>
    <property type="project" value="UniProtKB-KW"/>
</dbReference>
<name>A0A1G5YMW8_9HYPH</name>
<evidence type="ECO:0000256" key="10">
    <source>
        <dbReference type="ARBA" id="ARBA00023098"/>
    </source>
</evidence>
<dbReference type="PROSITE" id="PS52004">
    <property type="entry name" value="KS3_2"/>
    <property type="match status" value="1"/>
</dbReference>
<accession>A0A1G5YMW8</accession>
<keyword evidence="8 18" id="KW-0808">Transferase</keyword>
<dbReference type="InterPro" id="IPR000794">
    <property type="entry name" value="Beta-ketoacyl_synthase"/>
</dbReference>
<evidence type="ECO:0000256" key="14">
    <source>
        <dbReference type="ARBA" id="ARBA00041620"/>
    </source>
</evidence>
<evidence type="ECO:0000256" key="3">
    <source>
        <dbReference type="ARBA" id="ARBA00008467"/>
    </source>
</evidence>
<evidence type="ECO:0000256" key="12">
    <source>
        <dbReference type="ARBA" id="ARBA00023315"/>
    </source>
</evidence>
<proteinExistence type="inferred from homology"/>
<dbReference type="GO" id="GO:0005829">
    <property type="term" value="C:cytosol"/>
    <property type="evidence" value="ECO:0007669"/>
    <property type="project" value="TreeGrafter"/>
</dbReference>
<keyword evidence="7" id="KW-0444">Lipid biosynthesis</keyword>
<dbReference type="FunFam" id="3.40.47.10:FF:000005">
    <property type="entry name" value="3-oxoacyl-[acyl-carrier-protein] synthase I"/>
    <property type="match status" value="1"/>
</dbReference>
<keyword evidence="6" id="KW-0963">Cytoplasm</keyword>
<evidence type="ECO:0000256" key="16">
    <source>
        <dbReference type="ARBA" id="ARBA00048121"/>
    </source>
</evidence>
<dbReference type="PANTHER" id="PTHR11712">
    <property type="entry name" value="POLYKETIDE SYNTHASE-RELATED"/>
    <property type="match status" value="1"/>
</dbReference>
<protein>
    <recommendedName>
        <fullName evidence="13">3-oxoacyl-[acyl-carrier-protein] synthase 1</fullName>
        <ecNumber evidence="5">2.3.1.41</ecNumber>
    </recommendedName>
    <alternativeName>
        <fullName evidence="14">3-oxoacyl-[acyl-carrier-protein] synthase I</fullName>
    </alternativeName>
    <alternativeName>
        <fullName evidence="15">Beta-ketoacyl-ACP synthase I</fullName>
    </alternativeName>
</protein>
<dbReference type="SUPFAM" id="SSF53901">
    <property type="entry name" value="Thiolase-like"/>
    <property type="match status" value="2"/>
</dbReference>
<dbReference type="FunFam" id="3.40.47.10:FF:000006">
    <property type="entry name" value="3-oxoacyl-[acyl-carrier-protein] synthase I"/>
    <property type="match status" value="1"/>
</dbReference>
<dbReference type="NCBIfam" id="NF005935">
    <property type="entry name" value="PRK07967.1"/>
    <property type="match status" value="1"/>
</dbReference>
<dbReference type="OrthoDB" id="9808669at2"/>
<comment type="catalytic activity">
    <reaction evidence="17">
        <text>a fatty acyl-[ACP] + malonyl-[ACP] + H(+) = a 3-oxoacyl-[ACP] + holo-[ACP] + CO2</text>
        <dbReference type="Rhea" id="RHEA:22836"/>
        <dbReference type="Rhea" id="RHEA-COMP:9623"/>
        <dbReference type="Rhea" id="RHEA-COMP:9685"/>
        <dbReference type="Rhea" id="RHEA-COMP:9916"/>
        <dbReference type="Rhea" id="RHEA-COMP:14125"/>
        <dbReference type="ChEBI" id="CHEBI:15378"/>
        <dbReference type="ChEBI" id="CHEBI:16526"/>
        <dbReference type="ChEBI" id="CHEBI:64479"/>
        <dbReference type="ChEBI" id="CHEBI:78449"/>
        <dbReference type="ChEBI" id="CHEBI:78776"/>
        <dbReference type="ChEBI" id="CHEBI:138651"/>
        <dbReference type="EC" id="2.3.1.41"/>
    </reaction>
    <physiologicalReaction direction="left-to-right" evidence="17">
        <dbReference type="Rhea" id="RHEA:22837"/>
    </physiologicalReaction>
</comment>
<dbReference type="Pfam" id="PF00109">
    <property type="entry name" value="ketoacyl-synt"/>
    <property type="match status" value="1"/>
</dbReference>
<dbReference type="STRING" id="1165689.SAMN02927914_03425"/>
<dbReference type="PROSITE" id="PS00606">
    <property type="entry name" value="KS3_1"/>
    <property type="match status" value="1"/>
</dbReference>
<evidence type="ECO:0000259" key="19">
    <source>
        <dbReference type="PROSITE" id="PS52004"/>
    </source>
</evidence>
<comment type="similarity">
    <text evidence="3 18">Belongs to the thiolase-like superfamily. Beta-ketoacyl-ACP synthases family.</text>
</comment>
<dbReference type="SMART" id="SM00825">
    <property type="entry name" value="PKS_KS"/>
    <property type="match status" value="1"/>
</dbReference>
<dbReference type="InterPro" id="IPR018201">
    <property type="entry name" value="Ketoacyl_synth_AS"/>
</dbReference>
<evidence type="ECO:0000256" key="15">
    <source>
        <dbReference type="ARBA" id="ARBA00042143"/>
    </source>
</evidence>
<dbReference type="Pfam" id="PF02801">
    <property type="entry name" value="Ketoacyl-synt_C"/>
    <property type="match status" value="1"/>
</dbReference>
<evidence type="ECO:0000256" key="4">
    <source>
        <dbReference type="ARBA" id="ARBA00011738"/>
    </source>
</evidence>
<dbReference type="InterPro" id="IPR020841">
    <property type="entry name" value="PKS_Beta-ketoAc_synthase_dom"/>
</dbReference>
<feature type="domain" description="Ketosynthase family 3 (KS3)" evidence="19">
    <location>
        <begin position="1"/>
        <end position="403"/>
    </location>
</feature>
<evidence type="ECO:0000256" key="1">
    <source>
        <dbReference type="ARBA" id="ARBA00004496"/>
    </source>
</evidence>
<evidence type="ECO:0000256" key="6">
    <source>
        <dbReference type="ARBA" id="ARBA00022490"/>
    </source>
</evidence>
<dbReference type="GO" id="GO:0004315">
    <property type="term" value="F:3-oxoacyl-[acyl-carrier-protein] synthase activity"/>
    <property type="evidence" value="ECO:0007669"/>
    <property type="project" value="UniProtKB-EC"/>
</dbReference>
<dbReference type="Gene3D" id="3.40.47.10">
    <property type="match status" value="2"/>
</dbReference>
<evidence type="ECO:0000256" key="18">
    <source>
        <dbReference type="RuleBase" id="RU003694"/>
    </source>
</evidence>
<evidence type="ECO:0000256" key="5">
    <source>
        <dbReference type="ARBA" id="ARBA00013191"/>
    </source>
</evidence>
<dbReference type="PANTHER" id="PTHR11712:SF306">
    <property type="entry name" value="3-OXOACYL-[ACYL-CARRIER-PROTEIN] SYNTHASE 1"/>
    <property type="match status" value="1"/>
</dbReference>
<dbReference type="EMBL" id="FMXM01000010">
    <property type="protein sequence ID" value="SDA83327.1"/>
    <property type="molecule type" value="Genomic_DNA"/>
</dbReference>
<evidence type="ECO:0000256" key="9">
    <source>
        <dbReference type="ARBA" id="ARBA00022832"/>
    </source>
</evidence>
<evidence type="ECO:0000313" key="20">
    <source>
        <dbReference type="EMBL" id="SDA83327.1"/>
    </source>
</evidence>
<comment type="subunit">
    <text evidence="4">Homodimer.</text>
</comment>
<evidence type="ECO:0000256" key="11">
    <source>
        <dbReference type="ARBA" id="ARBA00023160"/>
    </source>
</evidence>
<evidence type="ECO:0000256" key="2">
    <source>
        <dbReference type="ARBA" id="ARBA00005194"/>
    </source>
</evidence>
<dbReference type="InterPro" id="IPR014030">
    <property type="entry name" value="Ketoacyl_synth_N"/>
</dbReference>
<reference evidence="20 21" key="1">
    <citation type="submission" date="2016-10" db="EMBL/GenBank/DDBJ databases">
        <authorList>
            <person name="de Groot N.N."/>
        </authorList>
    </citation>
    <scope>NUCLEOTIDE SEQUENCE [LARGE SCALE GENOMIC DNA]</scope>
    <source>
        <strain evidence="20 21">CGMCC 1.12097</strain>
    </source>
</reference>
<sequence>MRRVVVTGLGIVSSIGNNANEVQASLHDARSGISFSDSFAEHGFRCQVWGAPTLDPSGMIDRRAMRFLSQGAAWNHVAMDQAIADAGLGESDITNERTGIVMGSGGPSTRTIVEAAEITLKNGSPKRIGPFAVPKAMSSTASATLATWFKIHGVNYSISSACSTSAHCIGNGYELIQWGKQDMVFAGGHEDLDWTMSDLFDAMGAMSSKFNDKASTASRAYDANRDGFVIAGGAGVLVLEELEHAKARGAKIYAEIVGYGATSDGYDMVAPSGEGAIRCMRQALATVATPIDYINTHGTSTPVGDSKEMGAIREVFGEKMPYITSTKSLTGHSLGAAGVQESIYSILMMQGGFIGESAHIENLDPEFEGMPIVRKRIDNARIDTVLSNSFGFGGTNATLVFQRYSA</sequence>
<keyword evidence="11" id="KW-0275">Fatty acid biosynthesis</keyword>
<evidence type="ECO:0000313" key="21">
    <source>
        <dbReference type="Proteomes" id="UP000198588"/>
    </source>
</evidence>
<keyword evidence="9" id="KW-0276">Fatty acid metabolism</keyword>
<comment type="catalytic activity">
    <reaction evidence="16">
        <text>(3Z)-decenoyl-[ACP] + malonyl-[ACP] + H(+) = 3-oxo-(5Z)-dodecenoyl-[ACP] + holo-[ACP] + CO2</text>
        <dbReference type="Rhea" id="RHEA:54940"/>
        <dbReference type="Rhea" id="RHEA-COMP:9623"/>
        <dbReference type="Rhea" id="RHEA-COMP:9685"/>
        <dbReference type="Rhea" id="RHEA-COMP:9927"/>
        <dbReference type="Rhea" id="RHEA-COMP:14042"/>
        <dbReference type="ChEBI" id="CHEBI:15378"/>
        <dbReference type="ChEBI" id="CHEBI:16526"/>
        <dbReference type="ChEBI" id="CHEBI:64479"/>
        <dbReference type="ChEBI" id="CHEBI:78449"/>
        <dbReference type="ChEBI" id="CHEBI:78798"/>
        <dbReference type="ChEBI" id="CHEBI:138410"/>
    </reaction>
    <physiologicalReaction direction="left-to-right" evidence="16">
        <dbReference type="Rhea" id="RHEA:54941"/>
    </physiologicalReaction>
</comment>
<dbReference type="Proteomes" id="UP000198588">
    <property type="component" value="Unassembled WGS sequence"/>
</dbReference>
<evidence type="ECO:0000256" key="8">
    <source>
        <dbReference type="ARBA" id="ARBA00022679"/>
    </source>
</evidence>
<gene>
    <name evidence="20" type="ORF">SAMN02927914_03425</name>
</gene>
<keyword evidence="10" id="KW-0443">Lipid metabolism</keyword>
<comment type="pathway">
    <text evidence="2">Lipid metabolism; fatty acid biosynthesis.</text>
</comment>
<evidence type="ECO:0000256" key="7">
    <source>
        <dbReference type="ARBA" id="ARBA00022516"/>
    </source>
</evidence>
<organism evidence="20 21">
    <name type="scientific">Mesorhizobium qingshengii</name>
    <dbReference type="NCBI Taxonomy" id="1165689"/>
    <lineage>
        <taxon>Bacteria</taxon>
        <taxon>Pseudomonadati</taxon>
        <taxon>Pseudomonadota</taxon>
        <taxon>Alphaproteobacteria</taxon>
        <taxon>Hyphomicrobiales</taxon>
        <taxon>Phyllobacteriaceae</taxon>
        <taxon>Mesorhizobium</taxon>
    </lineage>
</organism>
<dbReference type="RefSeq" id="WP_091579608.1">
    <property type="nucleotide sequence ID" value="NZ_FMXM01000010.1"/>
</dbReference>
<evidence type="ECO:0000256" key="13">
    <source>
        <dbReference type="ARBA" id="ARBA00039450"/>
    </source>
</evidence>
<dbReference type="CDD" id="cd00834">
    <property type="entry name" value="KAS_I_II"/>
    <property type="match status" value="1"/>
</dbReference>
<dbReference type="InterPro" id="IPR014031">
    <property type="entry name" value="Ketoacyl_synth_C"/>
</dbReference>
<dbReference type="InterPro" id="IPR016039">
    <property type="entry name" value="Thiolase-like"/>
</dbReference>
<dbReference type="EC" id="2.3.1.41" evidence="5"/>
<comment type="subcellular location">
    <subcellularLocation>
        <location evidence="1">Cytoplasm</location>
    </subcellularLocation>
</comment>